<reference evidence="2 3" key="1">
    <citation type="submission" date="2016-07" db="EMBL/GenBank/DDBJ databases">
        <title>Pervasive Adenine N6-methylation of Active Genes in Fungi.</title>
        <authorList>
            <consortium name="DOE Joint Genome Institute"/>
            <person name="Mondo S.J."/>
            <person name="Dannebaum R.O."/>
            <person name="Kuo R.C."/>
            <person name="Labutti K."/>
            <person name="Haridas S."/>
            <person name="Kuo A."/>
            <person name="Salamov A."/>
            <person name="Ahrendt S.R."/>
            <person name="Lipzen A."/>
            <person name="Sullivan W."/>
            <person name="Andreopoulos W.B."/>
            <person name="Clum A."/>
            <person name="Lindquist E."/>
            <person name="Daum C."/>
            <person name="Ramamoorthy G.K."/>
            <person name="Gryganskyi A."/>
            <person name="Culley D."/>
            <person name="Magnuson J.K."/>
            <person name="James T.Y."/>
            <person name="O'Malley M.A."/>
            <person name="Stajich J.E."/>
            <person name="Spatafora J.W."/>
            <person name="Visel A."/>
            <person name="Grigoriev I.V."/>
        </authorList>
    </citation>
    <scope>NUCLEOTIDE SEQUENCE [LARGE SCALE GENOMIC DNA]</scope>
    <source>
        <strain evidence="2 3">NRRL 3301</strain>
    </source>
</reference>
<evidence type="ECO:0000313" key="2">
    <source>
        <dbReference type="EMBL" id="ORX43849.1"/>
    </source>
</evidence>
<dbReference type="Gene3D" id="3.40.50.720">
    <property type="entry name" value="NAD(P)-binding Rossmann-like Domain"/>
    <property type="match status" value="1"/>
</dbReference>
<proteinExistence type="predicted"/>
<keyword evidence="3" id="KW-1185">Reference proteome</keyword>
<evidence type="ECO:0000313" key="3">
    <source>
        <dbReference type="Proteomes" id="UP000242146"/>
    </source>
</evidence>
<feature type="domain" description="NAD-dependent epimerase/dehydratase" evidence="1">
    <location>
        <begin position="9"/>
        <end position="238"/>
    </location>
</feature>
<organism evidence="2 3">
    <name type="scientific">Hesseltinella vesiculosa</name>
    <dbReference type="NCBI Taxonomy" id="101127"/>
    <lineage>
        <taxon>Eukaryota</taxon>
        <taxon>Fungi</taxon>
        <taxon>Fungi incertae sedis</taxon>
        <taxon>Mucoromycota</taxon>
        <taxon>Mucoromycotina</taxon>
        <taxon>Mucoromycetes</taxon>
        <taxon>Mucorales</taxon>
        <taxon>Cunninghamellaceae</taxon>
        <taxon>Hesseltinella</taxon>
    </lineage>
</organism>
<protein>
    <submittedName>
        <fullName evidence="2">NAD(P)-binding protein</fullName>
    </submittedName>
</protein>
<gene>
    <name evidence="2" type="ORF">DM01DRAFT_1340601</name>
</gene>
<dbReference type="PANTHER" id="PTHR43245:SF11">
    <property type="entry name" value="LD23561P"/>
    <property type="match status" value="1"/>
</dbReference>
<comment type="caution">
    <text evidence="2">The sequence shown here is derived from an EMBL/GenBank/DDBJ whole genome shotgun (WGS) entry which is preliminary data.</text>
</comment>
<dbReference type="InterPro" id="IPR001509">
    <property type="entry name" value="Epimerase_deHydtase"/>
</dbReference>
<dbReference type="Pfam" id="PF01370">
    <property type="entry name" value="Epimerase"/>
    <property type="match status" value="1"/>
</dbReference>
<name>A0A1X2G3I2_9FUNG</name>
<dbReference type="Proteomes" id="UP000242146">
    <property type="component" value="Unassembled WGS sequence"/>
</dbReference>
<dbReference type="CDD" id="cd08946">
    <property type="entry name" value="SDR_e"/>
    <property type="match status" value="1"/>
</dbReference>
<dbReference type="InterPro" id="IPR036291">
    <property type="entry name" value="NAD(P)-bd_dom_sf"/>
</dbReference>
<accession>A0A1X2G3I2</accession>
<dbReference type="PANTHER" id="PTHR43245">
    <property type="entry name" value="BIFUNCTIONAL POLYMYXIN RESISTANCE PROTEIN ARNA"/>
    <property type="match status" value="1"/>
</dbReference>
<sequence length="370" mass="42259">MTVNQKPSVLILGGTGFIGRHMTKYLVDNQLASYVRVADKMLPQTAYLSKEHQQAFDKIHFKQANLSQPAAIAQCFDRDDNTQFDYVFNLAGESKYSQADMVYQERIVSVNVNCAKEAAKRKVKAYVVLSTAEVYDSDQVASKEQSKVKPWTSLAKFKYQAEQEMKKIDGLNLIIIRPALVYGPFAQTGLTPRLIIGRVYEYLKEEMTLLWSKDLKVNTVHVQDVVRACWHLAEWYPTRKAQDQTPVFNLADKQDTDQETINTLLRQIFNIKTGYHTSIVSTFAKLNLKSVVEDVNEKHLEPWANILKESGVQYSPLSPYLDPELLYNNALSVDGSAIERDTGFTYSVPKLTKDRLQEVIDNFKELNLWP</sequence>
<dbReference type="InterPro" id="IPR050177">
    <property type="entry name" value="Lipid_A_modif_metabolic_enz"/>
</dbReference>
<evidence type="ECO:0000259" key="1">
    <source>
        <dbReference type="Pfam" id="PF01370"/>
    </source>
</evidence>
<dbReference type="STRING" id="101127.A0A1X2G3I2"/>
<dbReference type="SUPFAM" id="SSF51735">
    <property type="entry name" value="NAD(P)-binding Rossmann-fold domains"/>
    <property type="match status" value="1"/>
</dbReference>
<dbReference type="OrthoDB" id="16464at2759"/>
<dbReference type="EMBL" id="MCGT01000052">
    <property type="protein sequence ID" value="ORX43849.1"/>
    <property type="molecule type" value="Genomic_DNA"/>
</dbReference>
<dbReference type="AlphaFoldDB" id="A0A1X2G3I2"/>